<feature type="domain" description="7TM GPCR serpentine receptor class x (Srx)" evidence="2">
    <location>
        <begin position="35"/>
        <end position="290"/>
    </location>
</feature>
<dbReference type="OMA" id="CIQDWLF"/>
<accession>E3M1C4</accession>
<keyword evidence="1" id="KW-1133">Transmembrane helix</keyword>
<reference evidence="3" key="1">
    <citation type="submission" date="2007-07" db="EMBL/GenBank/DDBJ databases">
        <title>PCAP assembly of the Caenorhabditis remanei genome.</title>
        <authorList>
            <consortium name="The Caenorhabditis remanei Sequencing Consortium"/>
            <person name="Wilson R.K."/>
        </authorList>
    </citation>
    <scope>NUCLEOTIDE SEQUENCE [LARGE SCALE GENOMIC DNA]</scope>
    <source>
        <strain evidence="3">PB4641</strain>
    </source>
</reference>
<dbReference type="Gene3D" id="1.20.1070.10">
    <property type="entry name" value="Rhodopsin 7-helix transmembrane proteins"/>
    <property type="match status" value="1"/>
</dbReference>
<dbReference type="PANTHER" id="PTHR46952:SF1">
    <property type="entry name" value="7TM GPCR SERPENTINE RECEPTOR CLASS X (SRX) DOMAIN-CONTAINING PROTEIN"/>
    <property type="match status" value="1"/>
</dbReference>
<feature type="transmembrane region" description="Helical" evidence="1">
    <location>
        <begin position="108"/>
        <end position="131"/>
    </location>
</feature>
<evidence type="ECO:0000259" key="2">
    <source>
        <dbReference type="Pfam" id="PF10328"/>
    </source>
</evidence>
<sequence>MVLSNYTFGLLQNGTVLQREIADPLTVRIMGWIMFLVSVIGIAVNLRVLQTFFKQKMTSFYIMCSSKTLSNMIIILGYLLHNVPITIIDNFTGPTFFNMLVNQMVSYGIYLLGPVTQLMISVNRLMVMLFVKKSITQNNQKITVALLVIFWIMAVLITAMGLRDSCNVIYNPELLNWWSDGCDDDIGEAVMGFVILCAILSNLCNLIVVIKLAMSMNKKHLDSESVRRRQAKSRKLFIQNCIQDWLFGIDSVNSTYIDLIYDGILFRFFLDIFSNLMTPVLDGCVMMFFNHGGEKKQSVILSVKKKDTTTQNTGSMARF</sequence>
<dbReference type="Pfam" id="PF10328">
    <property type="entry name" value="7TM_GPCR_Srx"/>
    <property type="match status" value="1"/>
</dbReference>
<keyword evidence="1" id="KW-0812">Transmembrane</keyword>
<evidence type="ECO:0000313" key="4">
    <source>
        <dbReference type="Proteomes" id="UP000008281"/>
    </source>
</evidence>
<feature type="transmembrane region" description="Helical" evidence="1">
    <location>
        <begin position="29"/>
        <end position="48"/>
    </location>
</feature>
<name>E3M1C4_CAERE</name>
<dbReference type="AlphaFoldDB" id="E3M1C4"/>
<dbReference type="PANTHER" id="PTHR46952">
    <property type="entry name" value="SERPENTINE RECEPTOR, CLASS X-RELATED"/>
    <property type="match status" value="1"/>
</dbReference>
<dbReference type="InParanoid" id="E3M1C4"/>
<dbReference type="OrthoDB" id="5823178at2759"/>
<dbReference type="KEGG" id="crq:GCK72_007021"/>
<dbReference type="InterPro" id="IPR019430">
    <property type="entry name" value="7TM_GPCR_serpentine_rcpt_Srx"/>
</dbReference>
<dbReference type="EMBL" id="DS268421">
    <property type="protein sequence ID" value="EFO88636.1"/>
    <property type="molecule type" value="Genomic_DNA"/>
</dbReference>
<dbReference type="SUPFAM" id="SSF81321">
    <property type="entry name" value="Family A G protein-coupled receptor-like"/>
    <property type="match status" value="1"/>
</dbReference>
<evidence type="ECO:0000256" key="1">
    <source>
        <dbReference type="SAM" id="Phobius"/>
    </source>
</evidence>
<keyword evidence="4" id="KW-1185">Reference proteome</keyword>
<dbReference type="CTD" id="9804390"/>
<organism evidence="4">
    <name type="scientific">Caenorhabditis remanei</name>
    <name type="common">Caenorhabditis vulgaris</name>
    <dbReference type="NCBI Taxonomy" id="31234"/>
    <lineage>
        <taxon>Eukaryota</taxon>
        <taxon>Metazoa</taxon>
        <taxon>Ecdysozoa</taxon>
        <taxon>Nematoda</taxon>
        <taxon>Chromadorea</taxon>
        <taxon>Rhabditida</taxon>
        <taxon>Rhabditina</taxon>
        <taxon>Rhabditomorpha</taxon>
        <taxon>Rhabditoidea</taxon>
        <taxon>Rhabditidae</taxon>
        <taxon>Peloderinae</taxon>
        <taxon>Caenorhabditis</taxon>
    </lineage>
</organism>
<dbReference type="HOGENOM" id="CLU_070417_1_0_1"/>
<dbReference type="Proteomes" id="UP000008281">
    <property type="component" value="Unassembled WGS sequence"/>
</dbReference>
<dbReference type="RefSeq" id="XP_003109847.2">
    <property type="nucleotide sequence ID" value="XM_003109799.2"/>
</dbReference>
<dbReference type="STRING" id="31234.E3M1C4"/>
<feature type="transmembrane region" description="Helical" evidence="1">
    <location>
        <begin position="69"/>
        <end position="88"/>
    </location>
</feature>
<dbReference type="GeneID" id="9804390"/>
<gene>
    <name evidence="3" type="primary">Cre-srx-101</name>
    <name evidence="3" type="ORF">CRE_06515</name>
</gene>
<dbReference type="eggNOG" id="ENOG502TFMD">
    <property type="taxonomic scope" value="Eukaryota"/>
</dbReference>
<dbReference type="FunCoup" id="E3M1C4">
    <property type="interactions" value="8"/>
</dbReference>
<protein>
    <submittedName>
        <fullName evidence="3">CRE-SRX-101 protein</fullName>
    </submittedName>
</protein>
<feature type="transmembrane region" description="Helical" evidence="1">
    <location>
        <begin position="189"/>
        <end position="210"/>
    </location>
</feature>
<evidence type="ECO:0000313" key="3">
    <source>
        <dbReference type="EMBL" id="EFO88636.1"/>
    </source>
</evidence>
<keyword evidence="1" id="KW-0472">Membrane</keyword>
<feature type="transmembrane region" description="Helical" evidence="1">
    <location>
        <begin position="143"/>
        <end position="162"/>
    </location>
</feature>
<proteinExistence type="predicted"/>